<keyword evidence="2" id="KW-1185">Reference proteome</keyword>
<evidence type="ECO:0000313" key="2">
    <source>
        <dbReference type="Proteomes" id="UP000494165"/>
    </source>
</evidence>
<accession>A0A8S1C7Y0</accession>
<dbReference type="Proteomes" id="UP000494165">
    <property type="component" value="Unassembled WGS sequence"/>
</dbReference>
<reference evidence="1 2" key="1">
    <citation type="submission" date="2020-04" db="EMBL/GenBank/DDBJ databases">
        <authorList>
            <person name="Alioto T."/>
            <person name="Alioto T."/>
            <person name="Gomez Garrido J."/>
        </authorList>
    </citation>
    <scope>NUCLEOTIDE SEQUENCE [LARGE SCALE GENOMIC DNA]</scope>
</reference>
<organism evidence="1 2">
    <name type="scientific">Cloeon dipterum</name>
    <dbReference type="NCBI Taxonomy" id="197152"/>
    <lineage>
        <taxon>Eukaryota</taxon>
        <taxon>Metazoa</taxon>
        <taxon>Ecdysozoa</taxon>
        <taxon>Arthropoda</taxon>
        <taxon>Hexapoda</taxon>
        <taxon>Insecta</taxon>
        <taxon>Pterygota</taxon>
        <taxon>Palaeoptera</taxon>
        <taxon>Ephemeroptera</taxon>
        <taxon>Pisciforma</taxon>
        <taxon>Baetidae</taxon>
        <taxon>Cloeon</taxon>
    </lineage>
</organism>
<dbReference type="AlphaFoldDB" id="A0A8S1C7Y0"/>
<comment type="caution">
    <text evidence="1">The sequence shown here is derived from an EMBL/GenBank/DDBJ whole genome shotgun (WGS) entry which is preliminary data.</text>
</comment>
<sequence length="78" mass="8213">MKSSISVCSLSLGPMCLDGKSALFWNSLCTDEAALLLLRTKGMAFHSLGTIIAAPALYMMTRSDTMLLSAHASASCPT</sequence>
<evidence type="ECO:0000313" key="1">
    <source>
        <dbReference type="EMBL" id="CAB3364135.1"/>
    </source>
</evidence>
<protein>
    <submittedName>
        <fullName evidence="1">Uncharacterized protein</fullName>
    </submittedName>
</protein>
<dbReference type="EMBL" id="CADEPI010000014">
    <property type="protein sequence ID" value="CAB3364135.1"/>
    <property type="molecule type" value="Genomic_DNA"/>
</dbReference>
<proteinExistence type="predicted"/>
<name>A0A8S1C7Y0_9INSE</name>
<gene>
    <name evidence="1" type="ORF">CLODIP_2_CD06941</name>
</gene>